<comment type="caution">
    <text evidence="1">The sequence shown here is derived from an EMBL/GenBank/DDBJ whole genome shotgun (WGS) entry which is preliminary data.</text>
</comment>
<evidence type="ECO:0000313" key="1">
    <source>
        <dbReference type="EMBL" id="OXC78646.1"/>
    </source>
</evidence>
<proteinExistence type="predicted"/>
<organism evidence="1 2">
    <name type="scientific">Caballeronia sordidicola</name>
    <name type="common">Burkholderia sordidicola</name>
    <dbReference type="NCBI Taxonomy" id="196367"/>
    <lineage>
        <taxon>Bacteria</taxon>
        <taxon>Pseudomonadati</taxon>
        <taxon>Pseudomonadota</taxon>
        <taxon>Betaproteobacteria</taxon>
        <taxon>Burkholderiales</taxon>
        <taxon>Burkholderiaceae</taxon>
        <taxon>Caballeronia</taxon>
    </lineage>
</organism>
<sequence length="53" mass="5424">MKATFDKSNQGFLTAALADRFAPTAAKPALVYPAAAAFAVTLAARTDRPAKAG</sequence>
<reference evidence="2" key="1">
    <citation type="submission" date="2017-01" db="EMBL/GenBank/DDBJ databases">
        <title>Genome Analysis of Deinococcus marmoris KOPRI26562.</title>
        <authorList>
            <person name="Kim J.H."/>
            <person name="Oh H.-M."/>
        </authorList>
    </citation>
    <scope>NUCLEOTIDE SEQUENCE [LARGE SCALE GENOMIC DNA]</scope>
    <source>
        <strain evidence="2">PAMC 26633</strain>
    </source>
</reference>
<dbReference type="EMBL" id="MTHB01000057">
    <property type="protein sequence ID" value="OXC78646.1"/>
    <property type="molecule type" value="Genomic_DNA"/>
</dbReference>
<accession>A0A226X5C0</accession>
<dbReference type="Proteomes" id="UP000214720">
    <property type="component" value="Unassembled WGS sequence"/>
</dbReference>
<protein>
    <submittedName>
        <fullName evidence="1">Uncharacterized protein</fullName>
    </submittedName>
</protein>
<name>A0A226X5C0_CABSO</name>
<gene>
    <name evidence="1" type="ORF">BSU04_10980</name>
</gene>
<dbReference type="AlphaFoldDB" id="A0A226X5C0"/>
<evidence type="ECO:0000313" key="2">
    <source>
        <dbReference type="Proteomes" id="UP000214720"/>
    </source>
</evidence>